<keyword evidence="2" id="KW-0285">Flavoprotein</keyword>
<comment type="caution">
    <text evidence="5">The sequence shown here is derived from an EMBL/GenBank/DDBJ whole genome shotgun (WGS) entry which is preliminary data.</text>
</comment>
<dbReference type="PANTHER" id="PTHR43153">
    <property type="entry name" value="ELECTRON TRANSFER FLAVOPROTEIN ALPHA"/>
    <property type="match status" value="1"/>
</dbReference>
<reference evidence="5" key="1">
    <citation type="journal article" date="2021" name="mSystems">
        <title>Bacteria and Archaea Synergistically Convert Glycine Betaine to Biogenic Methane in the Formosa Cold Seep of the South China Sea.</title>
        <authorList>
            <person name="Li L."/>
            <person name="Zhang W."/>
            <person name="Zhang S."/>
            <person name="Song L."/>
            <person name="Sun Q."/>
            <person name="Zhang H."/>
            <person name="Xiang H."/>
            <person name="Dong X."/>
        </authorList>
    </citation>
    <scope>NUCLEOTIDE SEQUENCE</scope>
    <source>
        <strain evidence="5">ZWT</strain>
    </source>
</reference>
<dbReference type="Proteomes" id="UP001056429">
    <property type="component" value="Unassembled WGS sequence"/>
</dbReference>
<proteinExistence type="inferred from homology"/>
<evidence type="ECO:0000313" key="6">
    <source>
        <dbReference type="Proteomes" id="UP001056429"/>
    </source>
</evidence>
<feature type="domain" description="Electron transfer flavoprotein alpha/beta-subunit N-terminal" evidence="4">
    <location>
        <begin position="5"/>
        <end position="165"/>
    </location>
</feature>
<accession>A0A9J6NV19</accession>
<comment type="cofactor">
    <cofactor evidence="2">
        <name>FAD</name>
        <dbReference type="ChEBI" id="CHEBI:57692"/>
    </cofactor>
    <text evidence="2">Binds 1 FAD per dimer.</text>
</comment>
<feature type="domain" description="Electron transfer flavoprotein alpha subunit C-terminal" evidence="3">
    <location>
        <begin position="199"/>
        <end position="279"/>
    </location>
</feature>
<dbReference type="GO" id="GO:0033539">
    <property type="term" value="P:fatty acid beta-oxidation using acyl-CoA dehydrogenase"/>
    <property type="evidence" value="ECO:0007669"/>
    <property type="project" value="TreeGrafter"/>
</dbReference>
<dbReference type="InterPro" id="IPR029035">
    <property type="entry name" value="DHS-like_NAD/FAD-binding_dom"/>
</dbReference>
<dbReference type="Pfam" id="PF00766">
    <property type="entry name" value="ETF_alpha"/>
    <property type="match status" value="1"/>
</dbReference>
<name>A0A9J6NV19_9CLOT</name>
<dbReference type="PIRSF" id="PIRSF000089">
    <property type="entry name" value="Electra_flavoP_a"/>
    <property type="match status" value="1"/>
</dbReference>
<dbReference type="RefSeq" id="WP_250857198.1">
    <property type="nucleotide sequence ID" value="NZ_JAGSOJ010000001.1"/>
</dbReference>
<evidence type="ECO:0000259" key="3">
    <source>
        <dbReference type="Pfam" id="PF00766"/>
    </source>
</evidence>
<dbReference type="InterPro" id="IPR014731">
    <property type="entry name" value="ETF_asu_C"/>
</dbReference>
<dbReference type="AlphaFoldDB" id="A0A9J6NV19"/>
<dbReference type="InterPro" id="IPR001308">
    <property type="entry name" value="ETF_a/FixB"/>
</dbReference>
<dbReference type="GO" id="GO:0050660">
    <property type="term" value="F:flavin adenine dinucleotide binding"/>
    <property type="evidence" value="ECO:0007669"/>
    <property type="project" value="InterPro"/>
</dbReference>
<organism evidence="5 6">
    <name type="scientific">Oceanirhabdus seepicola</name>
    <dbReference type="NCBI Taxonomy" id="2828781"/>
    <lineage>
        <taxon>Bacteria</taxon>
        <taxon>Bacillati</taxon>
        <taxon>Bacillota</taxon>
        <taxon>Clostridia</taxon>
        <taxon>Eubacteriales</taxon>
        <taxon>Clostridiaceae</taxon>
        <taxon>Oceanirhabdus</taxon>
    </lineage>
</organism>
<feature type="binding site" evidence="2">
    <location>
        <position position="211"/>
    </location>
    <ligand>
        <name>FAD</name>
        <dbReference type="ChEBI" id="CHEBI:57692"/>
    </ligand>
</feature>
<dbReference type="SUPFAM" id="SSF52467">
    <property type="entry name" value="DHS-like NAD/FAD-binding domain"/>
    <property type="match status" value="1"/>
</dbReference>
<evidence type="ECO:0000313" key="5">
    <source>
        <dbReference type="EMBL" id="MCM1988327.1"/>
    </source>
</evidence>
<dbReference type="Pfam" id="PF01012">
    <property type="entry name" value="ETF"/>
    <property type="match status" value="1"/>
</dbReference>
<dbReference type="EMBL" id="JAGSOJ010000001">
    <property type="protein sequence ID" value="MCM1988327.1"/>
    <property type="molecule type" value="Genomic_DNA"/>
</dbReference>
<dbReference type="InterPro" id="IPR014729">
    <property type="entry name" value="Rossmann-like_a/b/a_fold"/>
</dbReference>
<dbReference type="Gene3D" id="3.40.50.1220">
    <property type="entry name" value="TPP-binding domain"/>
    <property type="match status" value="1"/>
</dbReference>
<keyword evidence="6" id="KW-1185">Reference proteome</keyword>
<keyword evidence="2" id="KW-0274">FAD</keyword>
<dbReference type="GO" id="GO:0009055">
    <property type="term" value="F:electron transfer activity"/>
    <property type="evidence" value="ECO:0007669"/>
    <property type="project" value="InterPro"/>
</dbReference>
<dbReference type="SUPFAM" id="SSF52402">
    <property type="entry name" value="Adenine nucleotide alpha hydrolases-like"/>
    <property type="match status" value="1"/>
</dbReference>
<comment type="similarity">
    <text evidence="1">Belongs to the ETF alpha-subunit/FixB family.</text>
</comment>
<feature type="binding site" evidence="2">
    <location>
        <position position="288"/>
    </location>
    <ligand>
        <name>FAD</name>
        <dbReference type="ChEBI" id="CHEBI:57692"/>
    </ligand>
</feature>
<gene>
    <name evidence="5" type="ORF">KDK92_01135</name>
</gene>
<protein>
    <submittedName>
        <fullName evidence="5">Electron transfer flavoprotein subunit alpha/FixB family protein</fullName>
    </submittedName>
</protein>
<dbReference type="PANTHER" id="PTHR43153:SF1">
    <property type="entry name" value="ELECTRON TRANSFER FLAVOPROTEIN SUBUNIT ALPHA, MITOCHONDRIAL"/>
    <property type="match status" value="1"/>
</dbReference>
<dbReference type="Gene3D" id="3.40.50.620">
    <property type="entry name" value="HUPs"/>
    <property type="match status" value="1"/>
</dbReference>
<evidence type="ECO:0000259" key="4">
    <source>
        <dbReference type="Pfam" id="PF01012"/>
    </source>
</evidence>
<evidence type="ECO:0000256" key="2">
    <source>
        <dbReference type="PIRSR" id="PIRSR000089-1"/>
    </source>
</evidence>
<evidence type="ECO:0000256" key="1">
    <source>
        <dbReference type="ARBA" id="ARBA00005817"/>
    </source>
</evidence>
<sequence>MAIGVFGEIVKGKLTKITLEALTKAMCLKQQMNIPIELILIGEEEEFSSIDYENCGSDSVILYKKSPTKDYITEECLATLVTYYEKYKPEIMIFTGGIRGIELAPRLAYRVNSKAMVDCTDIMYYKKSDEICITKPIYGSNVYGEFIAEYPLIIALRPHQYSIKIEKKTDISVINESVQELIETDWIMHKKLVQTTANELEDAKILVVCGRGVGGKQGIKKAEVIASELGGVIGGTKKVIDNGWLPIDKMIGQTGKIVSPELCIVIGASGATPFINGIQTSKKIIAINKDEDARVFEYADIGIIEDYNPILSLIEEILKSRA</sequence>
<reference evidence="5" key="2">
    <citation type="submission" date="2021-04" db="EMBL/GenBank/DDBJ databases">
        <authorList>
            <person name="Dong X."/>
        </authorList>
    </citation>
    <scope>NUCLEOTIDE SEQUENCE</scope>
    <source>
        <strain evidence="5">ZWT</strain>
    </source>
</reference>
<dbReference type="InterPro" id="IPR014730">
    <property type="entry name" value="ETF_a/b_N"/>
</dbReference>